<reference evidence="4" key="1">
    <citation type="submission" date="2016-03" db="EMBL/GenBank/DDBJ databases">
        <title>Mechanisms controlling the formation of the plant cell surface in tip-growing cells are functionally conserved among land plants.</title>
        <authorList>
            <person name="Honkanen S."/>
            <person name="Jones V.A."/>
            <person name="Morieri G."/>
            <person name="Champion C."/>
            <person name="Hetherington A.J."/>
            <person name="Kelly S."/>
            <person name="Saint-Marcoux D."/>
            <person name="Proust H."/>
            <person name="Prescott H."/>
            <person name="Dolan L."/>
        </authorList>
    </citation>
    <scope>NUCLEOTIDE SEQUENCE [LARGE SCALE GENOMIC DNA]</scope>
    <source>
        <tissue evidence="4">Whole gametophyte</tissue>
    </source>
</reference>
<dbReference type="Gene3D" id="3.40.970.10">
    <property type="entry name" value="Ribonuclease H1, N-terminal domain"/>
    <property type="match status" value="1"/>
</dbReference>
<evidence type="ECO:0000313" key="4">
    <source>
        <dbReference type="EMBL" id="OAE25104.1"/>
    </source>
</evidence>
<dbReference type="Pfam" id="PF01693">
    <property type="entry name" value="Cauli_VI"/>
    <property type="match status" value="1"/>
</dbReference>
<evidence type="ECO:0000256" key="2">
    <source>
        <dbReference type="SAM" id="SignalP"/>
    </source>
</evidence>
<feature type="signal peptide" evidence="2">
    <location>
        <begin position="1"/>
        <end position="18"/>
    </location>
</feature>
<feature type="compositionally biased region" description="Low complexity" evidence="1">
    <location>
        <begin position="39"/>
        <end position="58"/>
    </location>
</feature>
<sequence length="109" mass="11970">MEETLWATFFKFLKSLLCFLFTVTEFGFQSIKPRDPEKGAVTSEASSSSATAAGSSSAPVRKVPNPVALDEDFILSRKYYVVAIGRRPGVYFGWREAAAQVLGFPAEHS</sequence>
<keyword evidence="2" id="KW-0732">Signal</keyword>
<feature type="region of interest" description="Disordered" evidence="1">
    <location>
        <begin position="31"/>
        <end position="63"/>
    </location>
</feature>
<protein>
    <recommendedName>
        <fullName evidence="3">Ribonuclease H1 N-terminal domain-containing protein</fullName>
    </recommendedName>
</protein>
<evidence type="ECO:0000259" key="3">
    <source>
        <dbReference type="Pfam" id="PF01693"/>
    </source>
</evidence>
<name>A0A176VWB9_MARPO</name>
<accession>A0A176VWB9</accession>
<evidence type="ECO:0000256" key="1">
    <source>
        <dbReference type="SAM" id="MobiDB-lite"/>
    </source>
</evidence>
<feature type="domain" description="Ribonuclease H1 N-terminal" evidence="3">
    <location>
        <begin position="78"/>
        <end position="105"/>
    </location>
</feature>
<dbReference type="SUPFAM" id="SSF55658">
    <property type="entry name" value="L9 N-domain-like"/>
    <property type="match status" value="1"/>
</dbReference>
<evidence type="ECO:0000313" key="5">
    <source>
        <dbReference type="Proteomes" id="UP000077202"/>
    </source>
</evidence>
<comment type="caution">
    <text evidence="4">The sequence shown here is derived from an EMBL/GenBank/DDBJ whole genome shotgun (WGS) entry which is preliminary data.</text>
</comment>
<dbReference type="EMBL" id="LVLJ01002403">
    <property type="protein sequence ID" value="OAE25104.1"/>
    <property type="molecule type" value="Genomic_DNA"/>
</dbReference>
<dbReference type="InterPro" id="IPR011320">
    <property type="entry name" value="RNase_H1_N"/>
</dbReference>
<gene>
    <name evidence="4" type="ORF">AXG93_3217s1200</name>
</gene>
<feature type="chain" id="PRO_5008052103" description="Ribonuclease H1 N-terminal domain-containing protein" evidence="2">
    <location>
        <begin position="19"/>
        <end position="109"/>
    </location>
</feature>
<dbReference type="InterPro" id="IPR037056">
    <property type="entry name" value="RNase_H1_N_sf"/>
</dbReference>
<dbReference type="Proteomes" id="UP000077202">
    <property type="component" value="Unassembled WGS sequence"/>
</dbReference>
<organism evidence="4 5">
    <name type="scientific">Marchantia polymorpha subsp. ruderalis</name>
    <dbReference type="NCBI Taxonomy" id="1480154"/>
    <lineage>
        <taxon>Eukaryota</taxon>
        <taxon>Viridiplantae</taxon>
        <taxon>Streptophyta</taxon>
        <taxon>Embryophyta</taxon>
        <taxon>Marchantiophyta</taxon>
        <taxon>Marchantiopsida</taxon>
        <taxon>Marchantiidae</taxon>
        <taxon>Marchantiales</taxon>
        <taxon>Marchantiaceae</taxon>
        <taxon>Marchantia</taxon>
    </lineage>
</organism>
<proteinExistence type="predicted"/>
<dbReference type="AlphaFoldDB" id="A0A176VWB9"/>
<keyword evidence="5" id="KW-1185">Reference proteome</keyword>
<dbReference type="InterPro" id="IPR009027">
    <property type="entry name" value="Ribosomal_bL9/RNase_H1_N"/>
</dbReference>